<dbReference type="GO" id="GO:0006310">
    <property type="term" value="P:DNA recombination"/>
    <property type="evidence" value="ECO:0007669"/>
    <property type="project" value="UniProtKB-UniRule"/>
</dbReference>
<dbReference type="OMA" id="RGAYFPP"/>
<dbReference type="FunCoup" id="S7XQ94">
    <property type="interactions" value="93"/>
</dbReference>
<dbReference type="GO" id="GO:0006281">
    <property type="term" value="P:DNA repair"/>
    <property type="evidence" value="ECO:0007669"/>
    <property type="project" value="UniProtKB-UniRule"/>
</dbReference>
<gene>
    <name evidence="9" type="ORF">SLOPH_2212</name>
</gene>
<dbReference type="PANTHER" id="PTHR16140:SF0">
    <property type="entry name" value="NON-STRUCTURAL MAINTENANCE OF CHROMOSOMES ELEMENT 4"/>
    <property type="match status" value="1"/>
</dbReference>
<keyword evidence="4 7" id="KW-0233">DNA recombination</keyword>
<dbReference type="PANTHER" id="PTHR16140">
    <property type="entry name" value="NON-STRUCTURAL MAINTENANCE OF CHROMOSOMES ELEMENT 4"/>
    <property type="match status" value="1"/>
</dbReference>
<sequence length="245" mass="29356">MQNNEDSIYAKYIQIYTELHIKKDDMIEDNTILDDIISRTNKLFHSIEDTNLLKMDAKISTESTKRSSVQFQMNHRNKKININQLLKDFDTNKINRYINNIQYIGMYLYEPTSIKYVIKTERQKKVKETFNLNNSISSTLLTERKTEKDNTKHIIAKIEHILKERKKINFYQLVLDKESYSKTIENMFYLSFVLKSNKATLSFENEECYILDNIEEDINSHCIIDMEWSEYEALKRKYSNYESLM</sequence>
<name>S7XQ94_SPRLO</name>
<dbReference type="InterPro" id="IPR014854">
    <property type="entry name" value="Nse4_C"/>
</dbReference>
<comment type="similarity">
    <text evidence="2 7">Belongs to the NSE4 family.</text>
</comment>
<reference evidence="10" key="1">
    <citation type="journal article" date="2013" name="PLoS Genet.">
        <title>The genome of Spraguea lophii and the basis of host-microsporidian interactions.</title>
        <authorList>
            <person name="Campbell S.E."/>
            <person name="Williams T.A."/>
            <person name="Yousuf A."/>
            <person name="Soanes D.M."/>
            <person name="Paszkiewicz K.H."/>
            <person name="Williams B.A.P."/>
        </authorList>
    </citation>
    <scope>NUCLEOTIDE SEQUENCE [LARGE SCALE GENOMIC DNA]</scope>
    <source>
        <strain evidence="10">42_110</strain>
    </source>
</reference>
<keyword evidence="10" id="KW-1185">Reference proteome</keyword>
<protein>
    <recommendedName>
        <fullName evidence="7">Non-structural maintenance of chromosomes element 4</fullName>
    </recommendedName>
</protein>
<comment type="subunit">
    <text evidence="7">Component of the SMC5-SMC6 complex.</text>
</comment>
<dbReference type="InterPro" id="IPR027786">
    <property type="entry name" value="Nse4/EID"/>
</dbReference>
<dbReference type="Proteomes" id="UP000014978">
    <property type="component" value="Unassembled WGS sequence"/>
</dbReference>
<evidence type="ECO:0000256" key="7">
    <source>
        <dbReference type="RuleBase" id="RU365071"/>
    </source>
</evidence>
<evidence type="ECO:0000256" key="1">
    <source>
        <dbReference type="ARBA" id="ARBA00004123"/>
    </source>
</evidence>
<evidence type="ECO:0000256" key="2">
    <source>
        <dbReference type="ARBA" id="ARBA00008997"/>
    </source>
</evidence>
<dbReference type="Pfam" id="PF08743">
    <property type="entry name" value="Nse4_C"/>
    <property type="match status" value="1"/>
</dbReference>
<proteinExistence type="inferred from homology"/>
<evidence type="ECO:0000313" key="9">
    <source>
        <dbReference type="EMBL" id="EPR78128.1"/>
    </source>
</evidence>
<evidence type="ECO:0000256" key="5">
    <source>
        <dbReference type="ARBA" id="ARBA00023204"/>
    </source>
</evidence>
<dbReference type="VEuPathDB" id="MicrosporidiaDB:SLOPH_2212"/>
<dbReference type="EMBL" id="ATCN01001018">
    <property type="protein sequence ID" value="EPR78128.1"/>
    <property type="molecule type" value="Genomic_DNA"/>
</dbReference>
<keyword evidence="6 7" id="KW-0539">Nucleus</keyword>
<comment type="subcellular location">
    <subcellularLocation>
        <location evidence="1 7">Nucleus</location>
    </subcellularLocation>
</comment>
<dbReference type="STRING" id="1358809.S7XQ94"/>
<evidence type="ECO:0000313" key="10">
    <source>
        <dbReference type="Proteomes" id="UP000014978"/>
    </source>
</evidence>
<dbReference type="GO" id="GO:0030915">
    <property type="term" value="C:Smc5-Smc6 complex"/>
    <property type="evidence" value="ECO:0007669"/>
    <property type="project" value="UniProtKB-UniRule"/>
</dbReference>
<comment type="caution">
    <text evidence="9">The sequence shown here is derived from an EMBL/GenBank/DDBJ whole genome shotgun (WGS) entry which is preliminary data.</text>
</comment>
<evidence type="ECO:0000256" key="6">
    <source>
        <dbReference type="ARBA" id="ARBA00023242"/>
    </source>
</evidence>
<dbReference type="OrthoDB" id="361242at2759"/>
<keyword evidence="5 7" id="KW-0234">DNA repair</keyword>
<organism evidence="9 10">
    <name type="scientific">Spraguea lophii (strain 42_110)</name>
    <name type="common">Microsporidian parasite</name>
    <dbReference type="NCBI Taxonomy" id="1358809"/>
    <lineage>
        <taxon>Eukaryota</taxon>
        <taxon>Fungi</taxon>
        <taxon>Fungi incertae sedis</taxon>
        <taxon>Microsporidia</taxon>
        <taxon>Spragueidae</taxon>
        <taxon>Spraguea</taxon>
    </lineage>
</organism>
<evidence type="ECO:0000259" key="8">
    <source>
        <dbReference type="Pfam" id="PF08743"/>
    </source>
</evidence>
<keyword evidence="3 7" id="KW-0227">DNA damage</keyword>
<accession>S7XQ94</accession>
<feature type="domain" description="Non-structural maintenance of chromosome element 4 C-terminal" evidence="8">
    <location>
        <begin position="167"/>
        <end position="245"/>
    </location>
</feature>
<dbReference type="GO" id="GO:0005634">
    <property type="term" value="C:nucleus"/>
    <property type="evidence" value="ECO:0007669"/>
    <property type="project" value="UniProtKB-SubCell"/>
</dbReference>
<dbReference type="InParanoid" id="S7XQ94"/>
<evidence type="ECO:0000256" key="4">
    <source>
        <dbReference type="ARBA" id="ARBA00023172"/>
    </source>
</evidence>
<comment type="function">
    <text evidence="7">Component of the SMC5-SMC6 complex, that promotes sister chromatid alignment after DNA damage and facilitates double-stranded DNA breaks (DSBs) repair via homologous recombination between sister chromatids.</text>
</comment>
<dbReference type="HOGENOM" id="CLU_096549_0_0_1"/>
<evidence type="ECO:0000256" key="3">
    <source>
        <dbReference type="ARBA" id="ARBA00022763"/>
    </source>
</evidence>
<dbReference type="AlphaFoldDB" id="S7XQ94"/>